<proteinExistence type="predicted"/>
<feature type="transmembrane region" description="Helical" evidence="1">
    <location>
        <begin position="59"/>
        <end position="77"/>
    </location>
</feature>
<keyword evidence="1" id="KW-0472">Membrane</keyword>
<organism evidence="2 3">
    <name type="scientific">Caldimonas mangrovi</name>
    <dbReference type="NCBI Taxonomy" id="2944811"/>
    <lineage>
        <taxon>Bacteria</taxon>
        <taxon>Pseudomonadati</taxon>
        <taxon>Pseudomonadota</taxon>
        <taxon>Betaproteobacteria</taxon>
        <taxon>Burkholderiales</taxon>
        <taxon>Sphaerotilaceae</taxon>
        <taxon>Caldimonas</taxon>
    </lineage>
</organism>
<gene>
    <name evidence="2" type="ORF">M8A51_06995</name>
</gene>
<keyword evidence="1" id="KW-1133">Transmembrane helix</keyword>
<name>A0ABT0YM90_9BURK</name>
<keyword evidence="1" id="KW-0812">Transmembrane</keyword>
<dbReference type="EMBL" id="JAMKFE010000003">
    <property type="protein sequence ID" value="MCM5679276.1"/>
    <property type="molecule type" value="Genomic_DNA"/>
</dbReference>
<accession>A0ABT0YM90</accession>
<dbReference type="Proteomes" id="UP001165541">
    <property type="component" value="Unassembled WGS sequence"/>
</dbReference>
<evidence type="ECO:0000256" key="1">
    <source>
        <dbReference type="SAM" id="Phobius"/>
    </source>
</evidence>
<evidence type="ECO:0000313" key="2">
    <source>
        <dbReference type="EMBL" id="MCM5679276.1"/>
    </source>
</evidence>
<dbReference type="RefSeq" id="WP_251777472.1">
    <property type="nucleotide sequence ID" value="NZ_JAMKFE010000003.1"/>
</dbReference>
<reference evidence="2" key="1">
    <citation type="submission" date="2022-05" db="EMBL/GenBank/DDBJ databases">
        <title>Schlegelella sp. nov., isolated from mangrove soil.</title>
        <authorList>
            <person name="Liu Y."/>
            <person name="Ge X."/>
            <person name="Liu W."/>
        </authorList>
    </citation>
    <scope>NUCLEOTIDE SEQUENCE</scope>
    <source>
        <strain evidence="2">S2-27</strain>
    </source>
</reference>
<protein>
    <recommendedName>
        <fullName evidence="4">PH domain-containing protein</fullName>
    </recommendedName>
</protein>
<keyword evidence="3" id="KW-1185">Reference proteome</keyword>
<sequence length="232" mass="25657">MNLATLGALLAYVAAAALLEQLIVRIAKAVMLAATPLSGEHTDSFLYERSIWTPGEKDLIPLWLALAAAGGLAWAAWSFDLGWLSGLAALAWLAAIGWDLWTWERVAASVKFVTWRRGWQQSARRVPVSHLAEVHVHEKAMFGPFGACYLALETDDGKAVKLPRTGVPGGLGKVENVANFVRLQMQQVEDLRHRVANERKRAGKPPIDPSERELRERLKALRQARVPDAEPR</sequence>
<evidence type="ECO:0008006" key="4">
    <source>
        <dbReference type="Google" id="ProtNLM"/>
    </source>
</evidence>
<evidence type="ECO:0000313" key="3">
    <source>
        <dbReference type="Proteomes" id="UP001165541"/>
    </source>
</evidence>
<comment type="caution">
    <text evidence="2">The sequence shown here is derived from an EMBL/GenBank/DDBJ whole genome shotgun (WGS) entry which is preliminary data.</text>
</comment>
<feature type="transmembrane region" description="Helical" evidence="1">
    <location>
        <begin position="83"/>
        <end position="101"/>
    </location>
</feature>